<organism evidence="1 2">
    <name type="scientific">Dallia pectoralis</name>
    <name type="common">Alaska blackfish</name>
    <dbReference type="NCBI Taxonomy" id="75939"/>
    <lineage>
        <taxon>Eukaryota</taxon>
        <taxon>Metazoa</taxon>
        <taxon>Chordata</taxon>
        <taxon>Craniata</taxon>
        <taxon>Vertebrata</taxon>
        <taxon>Euteleostomi</taxon>
        <taxon>Actinopterygii</taxon>
        <taxon>Neopterygii</taxon>
        <taxon>Teleostei</taxon>
        <taxon>Protacanthopterygii</taxon>
        <taxon>Esociformes</taxon>
        <taxon>Umbridae</taxon>
        <taxon>Dallia</taxon>
    </lineage>
</organism>
<name>A0ACC2FJE5_DALPE</name>
<proteinExistence type="predicted"/>
<accession>A0ACC2FJE5</accession>
<gene>
    <name evidence="1" type="ORF">DPEC_G00284580</name>
</gene>
<keyword evidence="2" id="KW-1185">Reference proteome</keyword>
<protein>
    <submittedName>
        <fullName evidence="1">Uncharacterized protein</fullName>
    </submittedName>
</protein>
<evidence type="ECO:0000313" key="2">
    <source>
        <dbReference type="Proteomes" id="UP001157502"/>
    </source>
</evidence>
<dbReference type="EMBL" id="CM055753">
    <property type="protein sequence ID" value="KAJ7991506.1"/>
    <property type="molecule type" value="Genomic_DNA"/>
</dbReference>
<sequence>MKTSKSSSSSRASAQECGVWLDTSDIKEKAKQKIPFRPISKLLNPLAKSGGYSLAVALNFTQTKTEMPVTKQSSISSFFTAHRKVTAKTSASPVPIRTALSVTPFTSNMCSSTSPIRANIGSGTKRKRAVEWTGSQGTAPPTTLHSSPGGKENEPAIPPVWDNQTFRERLYWESEFMPHLNLDRSSKDEMEEPAKKKRLSVKSSSPVGTGAHGKDCNQDESSTPFCSPQWTQDQTEPGDGVSWDVLTHDSEGPSVLTHQATPICMSKTSDTHTGLPESLQSEGRFRALLGSPGNNSTQRGSVQSSLMSQEENDSFLSACSLSSDKIPLSPVSIHRQMKRCPPSPWEHVLEQPLTRVLEQPCREAQEDALTMLFTQDSEGFRVIAHRAVFPQSPLKDRTNVLASGIQCILATDQMLQESEEEEILFTQDSQGNKVIKH</sequence>
<comment type="caution">
    <text evidence="1">The sequence shown here is derived from an EMBL/GenBank/DDBJ whole genome shotgun (WGS) entry which is preliminary data.</text>
</comment>
<reference evidence="1" key="1">
    <citation type="submission" date="2021-05" db="EMBL/GenBank/DDBJ databases">
        <authorList>
            <person name="Pan Q."/>
            <person name="Jouanno E."/>
            <person name="Zahm M."/>
            <person name="Klopp C."/>
            <person name="Cabau C."/>
            <person name="Louis A."/>
            <person name="Berthelot C."/>
            <person name="Parey E."/>
            <person name="Roest Crollius H."/>
            <person name="Montfort J."/>
            <person name="Robinson-Rechavi M."/>
            <person name="Bouchez O."/>
            <person name="Lampietro C."/>
            <person name="Lopez Roques C."/>
            <person name="Donnadieu C."/>
            <person name="Postlethwait J."/>
            <person name="Bobe J."/>
            <person name="Dillon D."/>
            <person name="Chandos A."/>
            <person name="von Hippel F."/>
            <person name="Guiguen Y."/>
        </authorList>
    </citation>
    <scope>NUCLEOTIDE SEQUENCE</scope>
    <source>
        <strain evidence="1">YG-Jan2019</strain>
    </source>
</reference>
<dbReference type="Proteomes" id="UP001157502">
    <property type="component" value="Chromosome 26"/>
</dbReference>
<evidence type="ECO:0000313" key="1">
    <source>
        <dbReference type="EMBL" id="KAJ7991506.1"/>
    </source>
</evidence>